<dbReference type="Pfam" id="PF25594">
    <property type="entry name" value="GldB_lipo"/>
    <property type="match status" value="1"/>
</dbReference>
<proteinExistence type="predicted"/>
<accession>D7N990</accession>
<name>D7N990_9BACT</name>
<keyword evidence="1" id="KW-0449">Lipoprotein</keyword>
<evidence type="ECO:0000313" key="2">
    <source>
        <dbReference type="Proteomes" id="UP000003805"/>
    </source>
</evidence>
<dbReference type="AlphaFoldDB" id="D7N990"/>
<gene>
    <name evidence="1" type="ORF">HMPREF0665_00214</name>
</gene>
<dbReference type="Proteomes" id="UP000003805">
    <property type="component" value="Miscellaneous, Scaffold supercont1.1"/>
</dbReference>
<dbReference type="eggNOG" id="ENOG502ZQXT">
    <property type="taxonomic scope" value="Bacteria"/>
</dbReference>
<reference evidence="1" key="1">
    <citation type="submission" date="2010-02" db="EMBL/GenBank/DDBJ databases">
        <title>The Genome Sequence of Prevotella oris strain C735.</title>
        <authorList>
            <consortium name="The Broad Institute Genome Sequencing Platform"/>
            <person name="Ward D."/>
            <person name="Feldgarden M."/>
            <person name="Earl A."/>
            <person name="Young S.K."/>
            <person name="Zeng Q."/>
            <person name="Koehrsen M."/>
            <person name="Alvarado L."/>
            <person name="Berlin A."/>
            <person name="Bochicchio J."/>
            <person name="Borenstein D."/>
            <person name="Chapman S.B."/>
            <person name="Chen Z."/>
            <person name="Engels R."/>
            <person name="Freedman E."/>
            <person name="Gellesch M."/>
            <person name="Goldberg J."/>
            <person name="Griggs A."/>
            <person name="Gujja S."/>
            <person name="Heilman E."/>
            <person name="Heiman D."/>
            <person name="Hepburn T."/>
            <person name="Howarth C."/>
            <person name="Jen D."/>
            <person name="Larson L."/>
            <person name="Mehta T."/>
            <person name="Park D."/>
            <person name="Pearson M."/>
            <person name="Roberts A."/>
            <person name="Saif S."/>
            <person name="Shea T."/>
            <person name="Shenoy N."/>
            <person name="Sisk P."/>
            <person name="Stolte C."/>
            <person name="Sykes S."/>
            <person name="Thomson T."/>
            <person name="Walk T."/>
            <person name="White J."/>
            <person name="Yandava C."/>
            <person name="Sibley C.D."/>
            <person name="Field T.R."/>
            <person name="Grinwis M."/>
            <person name="Eshaghurshan C.S."/>
            <person name="Surette M.G."/>
            <person name="Haas B."/>
            <person name="Nusbaum C."/>
            <person name="Birren B."/>
        </authorList>
    </citation>
    <scope>NUCLEOTIDE SEQUENCE [LARGE SCALE GENOMIC DNA]</scope>
    <source>
        <strain evidence="1">C735</strain>
    </source>
</reference>
<sequence length="257" mass="30088">MRKIYYILFAIMLLCVACEMKLKSNDDAQDKIEVVRYDRLQSRYLTTGDFSALQEMNTEYAIETRTLVENVLKLGAVYEPDINSRFLNFYQDTVLQTVIADVETQYANMDDINKSLTRVFDKAQKQLPNFTIPKIYTQIGAFDQSIIVGENMIGVSLDKYLGEDYPLYSKYYSKSQRATMKREYIVPDCLNFYLLSLYPVKNFDKKSQQEKDMHMARVMYVVNELVGQKVFSTYYVSLVEDYLQTHKDVKLADLLKF</sequence>
<dbReference type="HOGENOM" id="CLU_070771_1_0_10"/>
<keyword evidence="2" id="KW-1185">Reference proteome</keyword>
<dbReference type="InterPro" id="IPR019853">
    <property type="entry name" value="GldB-like"/>
</dbReference>
<dbReference type="EMBL" id="GL349564">
    <property type="protein sequence ID" value="EFI49497.1"/>
    <property type="molecule type" value="Genomic_DNA"/>
</dbReference>
<evidence type="ECO:0000313" key="1">
    <source>
        <dbReference type="EMBL" id="EFI49497.1"/>
    </source>
</evidence>
<organism evidence="1 2">
    <name type="scientific">Segatella oris C735</name>
    <dbReference type="NCBI Taxonomy" id="563008"/>
    <lineage>
        <taxon>Bacteria</taxon>
        <taxon>Pseudomonadati</taxon>
        <taxon>Bacteroidota</taxon>
        <taxon>Bacteroidia</taxon>
        <taxon>Bacteroidales</taxon>
        <taxon>Prevotellaceae</taxon>
        <taxon>Segatella</taxon>
    </lineage>
</organism>
<protein>
    <submittedName>
        <fullName evidence="1">GldB family lipoprotein</fullName>
    </submittedName>
</protein>